<dbReference type="Proteomes" id="UP000887013">
    <property type="component" value="Unassembled WGS sequence"/>
</dbReference>
<reference evidence="1" key="1">
    <citation type="submission" date="2020-08" db="EMBL/GenBank/DDBJ databases">
        <title>Multicomponent nature underlies the extraordinary mechanical properties of spider dragline silk.</title>
        <authorList>
            <person name="Kono N."/>
            <person name="Nakamura H."/>
            <person name="Mori M."/>
            <person name="Yoshida Y."/>
            <person name="Ohtoshi R."/>
            <person name="Malay A.D."/>
            <person name="Moran D.A.P."/>
            <person name="Tomita M."/>
            <person name="Numata K."/>
            <person name="Arakawa K."/>
        </authorList>
    </citation>
    <scope>NUCLEOTIDE SEQUENCE</scope>
</reference>
<comment type="caution">
    <text evidence="1">The sequence shown here is derived from an EMBL/GenBank/DDBJ whole genome shotgun (WGS) entry which is preliminary data.</text>
</comment>
<sequence>MNNQSNATELLAVATRAAKREKVSQIFSEKEDRQLKEVAGCFLFLDKYGFLLPCQVSHHEKRYLILSYVQVGTTPRFCERWKQLLAFVNVEVSSFRLKVNGCFLKVMAKVISQPDPLRLKNSN</sequence>
<keyword evidence="2" id="KW-1185">Reference proteome</keyword>
<dbReference type="AlphaFoldDB" id="A0A8X6M6Y0"/>
<name>A0A8X6M6Y0_NEPPI</name>
<proteinExistence type="predicted"/>
<accession>A0A8X6M6Y0</accession>
<gene>
    <name evidence="1" type="ORF">NPIL_643361</name>
</gene>
<evidence type="ECO:0000313" key="1">
    <source>
        <dbReference type="EMBL" id="GFS30773.1"/>
    </source>
</evidence>
<protein>
    <submittedName>
        <fullName evidence="1">Uncharacterized protein</fullName>
    </submittedName>
</protein>
<organism evidence="1 2">
    <name type="scientific">Nephila pilipes</name>
    <name type="common">Giant wood spider</name>
    <name type="synonym">Nephila maculata</name>
    <dbReference type="NCBI Taxonomy" id="299642"/>
    <lineage>
        <taxon>Eukaryota</taxon>
        <taxon>Metazoa</taxon>
        <taxon>Ecdysozoa</taxon>
        <taxon>Arthropoda</taxon>
        <taxon>Chelicerata</taxon>
        <taxon>Arachnida</taxon>
        <taxon>Araneae</taxon>
        <taxon>Araneomorphae</taxon>
        <taxon>Entelegynae</taxon>
        <taxon>Araneoidea</taxon>
        <taxon>Nephilidae</taxon>
        <taxon>Nephila</taxon>
    </lineage>
</organism>
<dbReference type="EMBL" id="BMAW01041799">
    <property type="protein sequence ID" value="GFS30773.1"/>
    <property type="molecule type" value="Genomic_DNA"/>
</dbReference>
<evidence type="ECO:0000313" key="2">
    <source>
        <dbReference type="Proteomes" id="UP000887013"/>
    </source>
</evidence>